<keyword evidence="1" id="KW-1133">Transmembrane helix</keyword>
<sequence length="347" mass="37088">MRNVANWRLFWATPLIGAIGGWLASLVGWPLPWMIGSLLAVMLSRCLFDWQLAEVPGARKAGQWVVGTGIGLHFTPAVVEQVLNHGAIVVIGALATTLSSLAAIVLLRRAGEDRATAFFASMPGGASEMVNLGLRHGAQSSRVAAAQSLRLLLVVLLVPAAFAWLLETPAPTTHASHVDWSWLALLLPAGALVALLWQKLRQPNPWLLGPLLVSAIAAIAADLQIGLPAGSSSLGQWLIGSALGCHFNRSFFRSAPAFVGRSLVCTLWMMLVAALVAELIGWLGPLDHQSLMLGMMPGGIAELSLTAEALQLSVPLVTALQVLRLLLVLFLAEPCFRLWQRRAEALE</sequence>
<protein>
    <submittedName>
        <fullName evidence="2">AbrB family transcriptional regulator</fullName>
    </submittedName>
</protein>
<dbReference type="PANTHER" id="PTHR38457">
    <property type="entry name" value="REGULATOR ABRB-RELATED"/>
    <property type="match status" value="1"/>
</dbReference>
<feature type="transmembrane region" description="Helical" evidence="1">
    <location>
        <begin position="7"/>
        <end position="25"/>
    </location>
</feature>
<proteinExistence type="predicted"/>
<dbReference type="PIRSF" id="PIRSF038991">
    <property type="entry name" value="Protein_AbrB"/>
    <property type="match status" value="1"/>
</dbReference>
<dbReference type="NCBIfam" id="TIGR03082">
    <property type="entry name" value="Gneg_AbrB_dup"/>
    <property type="match status" value="2"/>
</dbReference>
<accession>A0ABY7A1M0</accession>
<evidence type="ECO:0000313" key="2">
    <source>
        <dbReference type="EMBL" id="WAI51008.1"/>
    </source>
</evidence>
<name>A0ABY7A1M0_9PSED</name>
<keyword evidence="3" id="KW-1185">Reference proteome</keyword>
<feature type="transmembrane region" description="Helical" evidence="1">
    <location>
        <begin position="206"/>
        <end position="227"/>
    </location>
</feature>
<dbReference type="EMBL" id="CP113432">
    <property type="protein sequence ID" value="WAI51008.1"/>
    <property type="molecule type" value="Genomic_DNA"/>
</dbReference>
<feature type="transmembrane region" description="Helical" evidence="1">
    <location>
        <begin position="312"/>
        <end position="332"/>
    </location>
</feature>
<dbReference type="InterPro" id="IPR007820">
    <property type="entry name" value="AbrB_fam"/>
</dbReference>
<dbReference type="InterPro" id="IPR017516">
    <property type="entry name" value="AbrB_dup"/>
</dbReference>
<keyword evidence="1" id="KW-0812">Transmembrane</keyword>
<dbReference type="PANTHER" id="PTHR38457:SF1">
    <property type="entry name" value="REGULATOR ABRB-RELATED"/>
    <property type="match status" value="1"/>
</dbReference>
<organism evidence="2 3">
    <name type="scientific">Pseudomonas triclosanedens</name>
    <dbReference type="NCBI Taxonomy" id="2961893"/>
    <lineage>
        <taxon>Bacteria</taxon>
        <taxon>Pseudomonadati</taxon>
        <taxon>Pseudomonadota</taxon>
        <taxon>Gammaproteobacteria</taxon>
        <taxon>Pseudomonadales</taxon>
        <taxon>Pseudomonadaceae</taxon>
        <taxon>Pseudomonas</taxon>
    </lineage>
</organism>
<evidence type="ECO:0000313" key="3">
    <source>
        <dbReference type="Proteomes" id="UP001163624"/>
    </source>
</evidence>
<dbReference type="Proteomes" id="UP001163624">
    <property type="component" value="Chromosome"/>
</dbReference>
<evidence type="ECO:0000256" key="1">
    <source>
        <dbReference type="SAM" id="Phobius"/>
    </source>
</evidence>
<feature type="transmembrane region" description="Helical" evidence="1">
    <location>
        <begin position="263"/>
        <end position="283"/>
    </location>
</feature>
<dbReference type="Pfam" id="PF05145">
    <property type="entry name" value="AbrB"/>
    <property type="match status" value="1"/>
</dbReference>
<feature type="transmembrane region" description="Helical" evidence="1">
    <location>
        <begin position="178"/>
        <end position="197"/>
    </location>
</feature>
<feature type="transmembrane region" description="Helical" evidence="1">
    <location>
        <begin position="233"/>
        <end position="251"/>
    </location>
</feature>
<dbReference type="RefSeq" id="WP_254471715.1">
    <property type="nucleotide sequence ID" value="NZ_CP113432.1"/>
</dbReference>
<feature type="transmembrane region" description="Helical" evidence="1">
    <location>
        <begin position="85"/>
        <end position="107"/>
    </location>
</feature>
<feature type="transmembrane region" description="Helical" evidence="1">
    <location>
        <begin position="149"/>
        <end position="166"/>
    </location>
</feature>
<reference evidence="2" key="1">
    <citation type="submission" date="2022-11" db="EMBL/GenBank/DDBJ databases">
        <title>Pseudomonas triclosanedens sp. nov., a triclosan degrader isolated from activated sludge.</title>
        <authorList>
            <person name="Yin Y."/>
            <person name="Lu Z."/>
        </authorList>
    </citation>
    <scope>NUCLEOTIDE SEQUENCE</scope>
    <source>
        <strain evidence="2">ZM23</strain>
    </source>
</reference>
<gene>
    <name evidence="2" type="ORF">OU419_07055</name>
</gene>
<keyword evidence="1" id="KW-0472">Membrane</keyword>